<sequence length="273" mass="31424">MDQGIYRIPADEYHDMEGASKSFLHTLLVESPAHAMTPREETQALYDGQAIHYMIFEPLRYEQKYVAKPEGMKFTTKDGIAWRDNHNHLKIIEYEKDQDFRAMAKAIRAHLAAHEDPVIQSLLSDGEPELSALWKDPSTGVDCRARFDWLNQKSRIITDLKSCLVARSNKFTNDAYTYGYDMQAAWYLYGLTQITGVEHKAFYFIACEKEPPYGVIVYKASEEMILHGLLRCSRAMGIYKECLESGNWPCYLAEVQELGLPEYVTRQNQGIIE</sequence>
<protein>
    <recommendedName>
        <fullName evidence="1">Putative exodeoxyribonuclease 8 PDDEXK-like domain-containing protein</fullName>
    </recommendedName>
</protein>
<dbReference type="InterPro" id="IPR024432">
    <property type="entry name" value="Put_RecE_PDDEXK-like_dom"/>
</dbReference>
<dbReference type="EMBL" id="MT143354">
    <property type="protein sequence ID" value="QJA95910.1"/>
    <property type="molecule type" value="Genomic_DNA"/>
</dbReference>
<organism evidence="2">
    <name type="scientific">viral metagenome</name>
    <dbReference type="NCBI Taxonomy" id="1070528"/>
    <lineage>
        <taxon>unclassified sequences</taxon>
        <taxon>metagenomes</taxon>
        <taxon>organismal metagenomes</taxon>
    </lineage>
</organism>
<dbReference type="Gene3D" id="3.90.320.10">
    <property type="match status" value="1"/>
</dbReference>
<evidence type="ECO:0000313" key="2">
    <source>
        <dbReference type="EMBL" id="QJA95910.1"/>
    </source>
</evidence>
<evidence type="ECO:0000259" key="1">
    <source>
        <dbReference type="Pfam" id="PF12684"/>
    </source>
</evidence>
<feature type="domain" description="Putative exodeoxyribonuclease 8 PDDEXK-like" evidence="1">
    <location>
        <begin position="34"/>
        <end position="251"/>
    </location>
</feature>
<dbReference type="Pfam" id="PF12684">
    <property type="entry name" value="DUF3799"/>
    <property type="match status" value="1"/>
</dbReference>
<reference evidence="2" key="1">
    <citation type="submission" date="2020-03" db="EMBL/GenBank/DDBJ databases">
        <title>The deep terrestrial virosphere.</title>
        <authorList>
            <person name="Holmfeldt K."/>
            <person name="Nilsson E."/>
            <person name="Simone D."/>
            <person name="Lopez-Fernandez M."/>
            <person name="Wu X."/>
            <person name="de Brujin I."/>
            <person name="Lundin D."/>
            <person name="Andersson A."/>
            <person name="Bertilsson S."/>
            <person name="Dopson M."/>
        </authorList>
    </citation>
    <scope>NUCLEOTIDE SEQUENCE</scope>
    <source>
        <strain evidence="2">MM415B05093</strain>
    </source>
</reference>
<accession>A0A6M3LLV5</accession>
<gene>
    <name evidence="2" type="ORF">MM415B05093_0012</name>
</gene>
<dbReference type="InterPro" id="IPR011604">
    <property type="entry name" value="PDDEXK-like_dom_sf"/>
</dbReference>
<name>A0A6M3LLV5_9ZZZZ</name>
<dbReference type="AlphaFoldDB" id="A0A6M3LLV5"/>
<proteinExistence type="predicted"/>